<dbReference type="InterPro" id="IPR039422">
    <property type="entry name" value="MarR/SlyA-like"/>
</dbReference>
<dbReference type="AlphaFoldDB" id="A0A2V3DUV2"/>
<dbReference type="SMART" id="SM00347">
    <property type="entry name" value="HTH_MARR"/>
    <property type="match status" value="1"/>
</dbReference>
<evidence type="ECO:0000313" key="2">
    <source>
        <dbReference type="Proteomes" id="UP000246303"/>
    </source>
</evidence>
<organism evidence="1 2">
    <name type="scientific">Arthrobacter psychrochitiniphilus</name>
    <dbReference type="NCBI Taxonomy" id="291045"/>
    <lineage>
        <taxon>Bacteria</taxon>
        <taxon>Bacillati</taxon>
        <taxon>Actinomycetota</taxon>
        <taxon>Actinomycetes</taxon>
        <taxon>Micrococcales</taxon>
        <taxon>Micrococcaceae</taxon>
        <taxon>Arthrobacter</taxon>
    </lineage>
</organism>
<dbReference type="PROSITE" id="PS50995">
    <property type="entry name" value="HTH_MARR_2"/>
    <property type="match status" value="1"/>
</dbReference>
<dbReference type="InterPro" id="IPR000835">
    <property type="entry name" value="HTH_MarR-typ"/>
</dbReference>
<comment type="caution">
    <text evidence="1">The sequence shown here is derived from an EMBL/GenBank/DDBJ whole genome shotgun (WGS) entry which is preliminary data.</text>
</comment>
<dbReference type="InterPro" id="IPR036388">
    <property type="entry name" value="WH-like_DNA-bd_sf"/>
</dbReference>
<name>A0A2V3DUV2_9MICC</name>
<evidence type="ECO:0000313" key="1">
    <source>
        <dbReference type="EMBL" id="PXA69099.1"/>
    </source>
</evidence>
<accession>A0A2V3DUV2</accession>
<reference evidence="1 2" key="1">
    <citation type="submission" date="2018-05" db="EMBL/GenBank/DDBJ databases">
        <title>Genetic diversity of glacier-inhabiting Cryobacterium bacteria in China and description of Cryobacterium mengkeensis sp. nov. and Arthrobacter glacialis sp. nov.</title>
        <authorList>
            <person name="Liu Q."/>
            <person name="Xin Y.-H."/>
        </authorList>
    </citation>
    <scope>NUCLEOTIDE SEQUENCE [LARGE SCALE GENOMIC DNA]</scope>
    <source>
        <strain evidence="1 2">GP3</strain>
    </source>
</reference>
<sequence length="168" mass="18335">MIDHNEASAILSQMVAIGRTFRVAGQRGQAHELTGTKLGFLQQLRGRDVRLGELAHRLSVSAPVATRTVEALESAALVERRPDPQDARACLISMTERGRRQLEENETRAVNQFAHALADWSTRDAVQAIDILERLNGHLIEVLQGPECNEAAQAGLGATNNNGNEHEA</sequence>
<dbReference type="RefSeq" id="WP_110104387.1">
    <property type="nucleotide sequence ID" value="NZ_JACBZZ010000001.1"/>
</dbReference>
<dbReference type="Pfam" id="PF12802">
    <property type="entry name" value="MarR_2"/>
    <property type="match status" value="1"/>
</dbReference>
<dbReference type="PANTHER" id="PTHR33164:SF57">
    <property type="entry name" value="MARR-FAMILY TRANSCRIPTIONAL REGULATOR"/>
    <property type="match status" value="1"/>
</dbReference>
<dbReference type="PANTHER" id="PTHR33164">
    <property type="entry name" value="TRANSCRIPTIONAL REGULATOR, MARR FAMILY"/>
    <property type="match status" value="1"/>
</dbReference>
<gene>
    <name evidence="1" type="ORF">CVS29_00495</name>
</gene>
<dbReference type="GO" id="GO:0006950">
    <property type="term" value="P:response to stress"/>
    <property type="evidence" value="ECO:0007669"/>
    <property type="project" value="TreeGrafter"/>
</dbReference>
<dbReference type="Proteomes" id="UP000246303">
    <property type="component" value="Unassembled WGS sequence"/>
</dbReference>
<proteinExistence type="predicted"/>
<dbReference type="SUPFAM" id="SSF46785">
    <property type="entry name" value="Winged helix' DNA-binding domain"/>
    <property type="match status" value="1"/>
</dbReference>
<dbReference type="EMBL" id="QHLZ01000001">
    <property type="protein sequence ID" value="PXA69099.1"/>
    <property type="molecule type" value="Genomic_DNA"/>
</dbReference>
<dbReference type="Gene3D" id="1.10.10.10">
    <property type="entry name" value="Winged helix-like DNA-binding domain superfamily/Winged helix DNA-binding domain"/>
    <property type="match status" value="1"/>
</dbReference>
<dbReference type="GO" id="GO:0003700">
    <property type="term" value="F:DNA-binding transcription factor activity"/>
    <property type="evidence" value="ECO:0007669"/>
    <property type="project" value="InterPro"/>
</dbReference>
<dbReference type="InterPro" id="IPR036390">
    <property type="entry name" value="WH_DNA-bd_sf"/>
</dbReference>
<keyword evidence="2" id="KW-1185">Reference proteome</keyword>
<dbReference type="OrthoDB" id="8966183at2"/>
<protein>
    <submittedName>
        <fullName evidence="1">Uncharacterized protein</fullName>
    </submittedName>
</protein>